<evidence type="ECO:0000256" key="4">
    <source>
        <dbReference type="ARBA" id="ARBA00023002"/>
    </source>
</evidence>
<evidence type="ECO:0000256" key="3">
    <source>
        <dbReference type="ARBA" id="ARBA00022833"/>
    </source>
</evidence>
<evidence type="ECO:0000256" key="1">
    <source>
        <dbReference type="ARBA" id="ARBA00001947"/>
    </source>
</evidence>
<dbReference type="EC" id="1.1.1.23" evidence="8"/>
<feature type="compositionally biased region" description="Polar residues" evidence="6">
    <location>
        <begin position="340"/>
        <end position="354"/>
    </location>
</feature>
<feature type="domain" description="Insertion element IS402-like" evidence="7">
    <location>
        <begin position="15"/>
        <end position="91"/>
    </location>
</feature>
<evidence type="ECO:0000256" key="5">
    <source>
        <dbReference type="RuleBase" id="RU004175"/>
    </source>
</evidence>
<dbReference type="Gene3D" id="3.40.50.1980">
    <property type="entry name" value="Nitrogenase molybdenum iron protein domain"/>
    <property type="match status" value="2"/>
</dbReference>
<keyword evidence="3" id="KW-0862">Zinc</keyword>
<evidence type="ECO:0000256" key="6">
    <source>
        <dbReference type="SAM" id="MobiDB-lite"/>
    </source>
</evidence>
<feature type="region of interest" description="Disordered" evidence="6">
    <location>
        <begin position="146"/>
        <end position="171"/>
    </location>
</feature>
<dbReference type="PRINTS" id="PR00083">
    <property type="entry name" value="HOLDHDRGNASE"/>
</dbReference>
<dbReference type="InterPro" id="IPR012131">
    <property type="entry name" value="Hstdl_DH"/>
</dbReference>
<evidence type="ECO:0000256" key="2">
    <source>
        <dbReference type="ARBA" id="ARBA00022723"/>
    </source>
</evidence>
<evidence type="ECO:0000313" key="8">
    <source>
        <dbReference type="EMBL" id="WND16080.1"/>
    </source>
</evidence>
<dbReference type="Pfam" id="PF00815">
    <property type="entry name" value="Histidinol_dh"/>
    <property type="match status" value="1"/>
</dbReference>
<gene>
    <name evidence="8" type="ORF">RI060_01355</name>
</gene>
<dbReference type="PANTHER" id="PTHR21256:SF14">
    <property type="entry name" value="HISTIDINOL DEHYDROGENASE"/>
    <property type="match status" value="1"/>
</dbReference>
<reference evidence="8 9" key="1">
    <citation type="submission" date="2023-09" db="EMBL/GenBank/DDBJ databases">
        <title>The genome sequence of Streptomyces anthocyanicus.</title>
        <authorList>
            <person name="Mo P."/>
        </authorList>
    </citation>
    <scope>NUCLEOTIDE SEQUENCE [LARGE SCALE GENOMIC DNA]</scope>
    <source>
        <strain evidence="8 9">JCM 4387</strain>
    </source>
</reference>
<comment type="similarity">
    <text evidence="5">Belongs to the histidinol dehydrogenase family.</text>
</comment>
<dbReference type="EMBL" id="CP134213">
    <property type="protein sequence ID" value="WND16080.1"/>
    <property type="molecule type" value="Genomic_DNA"/>
</dbReference>
<feature type="region of interest" description="Disordered" evidence="6">
    <location>
        <begin position="339"/>
        <end position="399"/>
    </location>
</feature>
<protein>
    <submittedName>
        <fullName evidence="8">Histidinol dehydrogenase</fullName>
        <ecNumber evidence="8">1.1.1.23</ecNumber>
    </submittedName>
</protein>
<dbReference type="GO" id="GO:0004399">
    <property type="term" value="F:histidinol dehydrogenase activity"/>
    <property type="evidence" value="ECO:0007669"/>
    <property type="project" value="UniProtKB-EC"/>
</dbReference>
<dbReference type="Proteomes" id="UP001249394">
    <property type="component" value="Chromosome"/>
</dbReference>
<proteinExistence type="inferred from homology"/>
<keyword evidence="2" id="KW-0479">Metal-binding</keyword>
<accession>A0ABY9U2J1</accession>
<dbReference type="InterPro" id="IPR016161">
    <property type="entry name" value="Ald_DH/histidinol_DH"/>
</dbReference>
<organism evidence="8 9">
    <name type="scientific">Streptomyces violaceus</name>
    <name type="common">Streptomyces venezuelae</name>
    <dbReference type="NCBI Taxonomy" id="1936"/>
    <lineage>
        <taxon>Bacteria</taxon>
        <taxon>Bacillati</taxon>
        <taxon>Actinomycetota</taxon>
        <taxon>Actinomycetes</taxon>
        <taxon>Kitasatosporales</taxon>
        <taxon>Streptomycetaceae</taxon>
        <taxon>Streptomyces</taxon>
    </lineage>
</organism>
<dbReference type="SUPFAM" id="SSF53720">
    <property type="entry name" value="ALDH-like"/>
    <property type="match status" value="1"/>
</dbReference>
<sequence length="474" mass="50157">MLPVVGADLSKGLVPDELWELAAPLLPLFAARPQGGGTAPCDERTVFTAVVYVLTSGCAGRHLPPTSGTSPAAAHRRFTVWTEAGLWRRLHRAVLGGSLTRPNPVDRGKKGSKLHVLSDAQDIPPAVAVSGPDMHDSLALKPLIRRGPAVPSRRDHGGADSSNSARTRRTSPLVASAHMTVVTAKVAGVERVTACTPPIRGEIPAARVAALHFAGADEILLLGGTQAVAAMAIGTETIGKVSMLAGPGNAYVAEAKRQLFGEVGIDLFAGSTETLIVADDDADPLVVAVVLLSQIEHGRDSPAVLITTTETLGRRVIELGRRVSNCSRVTPDPEWVALGASSTQSPQRSVTARSSPPAIRATRARSMPSQLSFPKNRSPFHQQRRRRRTDCQSRRSRACPGRRLDYRRPRFLVAVATPSSPAGRKGQWCEARHCLASGGAQPLGVPRWCMDITVCDVAGPAGSAGGAERKSRTD</sequence>
<dbReference type="Pfam" id="PF13340">
    <property type="entry name" value="DUF4096"/>
    <property type="match status" value="1"/>
</dbReference>
<comment type="cofactor">
    <cofactor evidence="1">
        <name>Zn(2+)</name>
        <dbReference type="ChEBI" id="CHEBI:29105"/>
    </cofactor>
</comment>
<keyword evidence="9" id="KW-1185">Reference proteome</keyword>
<evidence type="ECO:0000259" key="7">
    <source>
        <dbReference type="Pfam" id="PF13340"/>
    </source>
</evidence>
<dbReference type="PANTHER" id="PTHR21256">
    <property type="entry name" value="HISTIDINOL DEHYDROGENASE HDH"/>
    <property type="match status" value="1"/>
</dbReference>
<dbReference type="InterPro" id="IPR025161">
    <property type="entry name" value="IS402-like_dom"/>
</dbReference>
<evidence type="ECO:0000313" key="9">
    <source>
        <dbReference type="Proteomes" id="UP001249394"/>
    </source>
</evidence>
<name>A0ABY9U2J1_STRVL</name>
<keyword evidence="4 8" id="KW-0560">Oxidoreductase</keyword>